<dbReference type="EMBL" id="BTCL01000006">
    <property type="protein sequence ID" value="GMK45077.1"/>
    <property type="molecule type" value="Genomic_DNA"/>
</dbReference>
<name>A0ABQ6NLM9_9BACL</name>
<comment type="caution">
    <text evidence="4">The sequence shown here is derived from an EMBL/GenBank/DDBJ whole genome shotgun (WGS) entry which is preliminary data.</text>
</comment>
<dbReference type="PANTHER" id="PTHR22550:SF5">
    <property type="entry name" value="LEUCINE ZIPPER PROTEIN 4"/>
    <property type="match status" value="1"/>
</dbReference>
<keyword evidence="3" id="KW-0812">Transmembrane</keyword>
<sequence>MPTKTKARSLPEGKLDHYAINKFQDVPIRPTVEANGKIMEELFKDSSDIVMREFEIENGPKALLCYVDGMVTTSAVDAAMKALMILEGGEFTIDLITETTLPVAQASKIQFYKELLTNLLSGDSVLFVDGQDTAVCLGLRGGIRRSVAEPETETVVRGPREGFNEHLRTNTSLVRSKIKSPRLKMKSFVIGTETNTNVILTYMAGIVNPKLLQEVEDRLSRIHIDGVLESGYIEEFVQDQGFSPFPQVQTTERPDTVAASLLEGRVAILVDGTPFALIAPFGFWQWLQASEDYYERFMVGTLLRWLRLFSLFVALFSPALYIAVSTYHPEMIPTNLLLSIAASREAIPFPAVVEALIMEIAFEALREAGVRLPRTVGQAVSILGALVVGQAAVQAGIVSAAMVIVVSMTGIASFTLPRYNAAIAIRMLRFPIMLLASVFGLLGIMIAAMVVVGHLAKLTTFGIPYLAPVTPVDLSDMKDVMVRAPWWKMRRRPKYLTPDNLQRQRPQPE</sequence>
<organism evidence="4 5">
    <name type="scientific">Paenibacillus glycanilyticus</name>
    <dbReference type="NCBI Taxonomy" id="126569"/>
    <lineage>
        <taxon>Bacteria</taxon>
        <taxon>Bacillati</taxon>
        <taxon>Bacillota</taxon>
        <taxon>Bacilli</taxon>
        <taxon>Bacillales</taxon>
        <taxon>Paenibacillaceae</taxon>
        <taxon>Paenibacillus</taxon>
    </lineage>
</organism>
<evidence type="ECO:0000256" key="2">
    <source>
        <dbReference type="ARBA" id="ARBA00023136"/>
    </source>
</evidence>
<dbReference type="RefSeq" id="WP_317979902.1">
    <property type="nucleotide sequence ID" value="NZ_BTCL01000006.1"/>
</dbReference>
<evidence type="ECO:0000313" key="4">
    <source>
        <dbReference type="EMBL" id="GMK45077.1"/>
    </source>
</evidence>
<dbReference type="Proteomes" id="UP001285921">
    <property type="component" value="Unassembled WGS sequence"/>
</dbReference>
<feature type="transmembrane region" description="Helical" evidence="3">
    <location>
        <begin position="305"/>
        <end position="327"/>
    </location>
</feature>
<dbReference type="InterPro" id="IPR050768">
    <property type="entry name" value="UPF0353/GerABKA_families"/>
</dbReference>
<reference evidence="4 5" key="1">
    <citation type="submission" date="2023-05" db="EMBL/GenBank/DDBJ databases">
        <title>Draft genome of Paenibacillus sp. CCS26.</title>
        <authorList>
            <person name="Akita H."/>
            <person name="Shinto Y."/>
            <person name="Kimura Z."/>
        </authorList>
    </citation>
    <scope>NUCLEOTIDE SEQUENCE [LARGE SCALE GENOMIC DNA]</scope>
    <source>
        <strain evidence="4 5">CCS26</strain>
    </source>
</reference>
<dbReference type="Pfam" id="PF03323">
    <property type="entry name" value="GerA"/>
    <property type="match status" value="1"/>
</dbReference>
<protein>
    <submittedName>
        <fullName evidence="4">Membrane protein YfkQ</fullName>
    </submittedName>
</protein>
<dbReference type="PIRSF" id="PIRSF005690">
    <property type="entry name" value="GerBA"/>
    <property type="match status" value="1"/>
</dbReference>
<feature type="transmembrane region" description="Helical" evidence="3">
    <location>
        <begin position="428"/>
        <end position="456"/>
    </location>
</feature>
<feature type="transmembrane region" description="Helical" evidence="3">
    <location>
        <begin position="397"/>
        <end position="416"/>
    </location>
</feature>
<proteinExistence type="inferred from homology"/>
<dbReference type="InterPro" id="IPR004995">
    <property type="entry name" value="Spore_Ger"/>
</dbReference>
<keyword evidence="5" id="KW-1185">Reference proteome</keyword>
<comment type="similarity">
    <text evidence="1">Belongs to the GerABKA family.</text>
</comment>
<evidence type="ECO:0000313" key="5">
    <source>
        <dbReference type="Proteomes" id="UP001285921"/>
    </source>
</evidence>
<evidence type="ECO:0000256" key="3">
    <source>
        <dbReference type="SAM" id="Phobius"/>
    </source>
</evidence>
<evidence type="ECO:0000256" key="1">
    <source>
        <dbReference type="ARBA" id="ARBA00005278"/>
    </source>
</evidence>
<keyword evidence="2 3" id="KW-0472">Membrane</keyword>
<keyword evidence="3" id="KW-1133">Transmembrane helix</keyword>
<gene>
    <name evidence="4" type="primary">yfkQ_5</name>
    <name evidence="4" type="ORF">PghCCS26_22050</name>
</gene>
<dbReference type="PANTHER" id="PTHR22550">
    <property type="entry name" value="SPORE GERMINATION PROTEIN"/>
    <property type="match status" value="1"/>
</dbReference>
<accession>A0ABQ6NLM9</accession>